<protein>
    <recommendedName>
        <fullName evidence="4">AntA/AntB antirepressor domain-containing protein</fullName>
    </recommendedName>
</protein>
<comment type="caution">
    <text evidence="2">The sequence shown here is derived from an EMBL/GenBank/DDBJ whole genome shotgun (WGS) entry which is preliminary data.</text>
</comment>
<dbReference type="RefSeq" id="WP_088390734.1">
    <property type="nucleotide sequence ID" value="NZ_MTCZ01000011.1"/>
</dbReference>
<evidence type="ECO:0008006" key="4">
    <source>
        <dbReference type="Google" id="ProtNLM"/>
    </source>
</evidence>
<name>A0A246GL49_9FLAO</name>
<evidence type="ECO:0000256" key="1">
    <source>
        <dbReference type="SAM" id="MobiDB-lite"/>
    </source>
</evidence>
<dbReference type="AlphaFoldDB" id="A0A246GL49"/>
<evidence type="ECO:0000313" key="3">
    <source>
        <dbReference type="Proteomes" id="UP000197768"/>
    </source>
</evidence>
<sequence>MRNLEIFQNENGKQAVQCSQLYKALGLDRTNYMRWIEKNILNNPFAIEGEDFIVLKSNDYSIRRKKNPLTRPNGEISNPTIPLTRHNDEISNISNPLTPPNGEIRTRNRHKKQDFVLTLDFAKRLAMMCRTEQGEKIRRYFLECEKVAITQESSIIEALKQRISIYERLEQIKQIRNQLNQEIRQLRQFIETPPQIIQPILKQLTLNFPDYEN</sequence>
<dbReference type="EMBL" id="MTCZ01000011">
    <property type="protein sequence ID" value="OWP84992.1"/>
    <property type="molecule type" value="Genomic_DNA"/>
</dbReference>
<feature type="region of interest" description="Disordered" evidence="1">
    <location>
        <begin position="70"/>
        <end position="105"/>
    </location>
</feature>
<dbReference type="Proteomes" id="UP000197768">
    <property type="component" value="Unassembled WGS sequence"/>
</dbReference>
<gene>
    <name evidence="2" type="ORF">BWK59_02500</name>
</gene>
<organism evidence="2 3">
    <name type="scientific">Flavobacterium davisii</name>
    <dbReference type="NCBI Taxonomy" id="2906077"/>
    <lineage>
        <taxon>Bacteria</taxon>
        <taxon>Pseudomonadati</taxon>
        <taxon>Bacteroidota</taxon>
        <taxon>Flavobacteriia</taxon>
        <taxon>Flavobacteriales</taxon>
        <taxon>Flavobacteriaceae</taxon>
        <taxon>Flavobacterium</taxon>
    </lineage>
</organism>
<accession>A0A246GL49</accession>
<proteinExistence type="predicted"/>
<reference evidence="2 3" key="1">
    <citation type="journal article" date="2017" name="Infect. Genet. Evol.">
        <title>Comparative genome analysis of fish pathogen Flavobacterium columnare reveals extensive sequence diversity within the species.</title>
        <authorList>
            <person name="Kayansamruaj P."/>
            <person name="Dong H.T."/>
            <person name="Hirono I."/>
            <person name="Kondo H."/>
            <person name="Senapin S."/>
            <person name="Rodkhum C."/>
        </authorList>
    </citation>
    <scope>NUCLEOTIDE SEQUENCE [LARGE SCALE GENOMIC DNA]</scope>
    <source>
        <strain evidence="2 3">1215</strain>
    </source>
</reference>
<evidence type="ECO:0000313" key="2">
    <source>
        <dbReference type="EMBL" id="OWP84992.1"/>
    </source>
</evidence>